<dbReference type="Gene3D" id="1.10.150.50">
    <property type="entry name" value="Transcription Factor, Ets-1"/>
    <property type="match status" value="1"/>
</dbReference>
<name>A0ABQ7S869_9ACAR</name>
<feature type="compositionally biased region" description="Pro residues" evidence="1">
    <location>
        <begin position="1"/>
        <end position="10"/>
    </location>
</feature>
<comment type="caution">
    <text evidence="3">The sequence shown here is derived from an EMBL/GenBank/DDBJ whole genome shotgun (WGS) entry which is preliminary data.</text>
</comment>
<dbReference type="PANTHER" id="PTHR20843">
    <property type="entry name" value="STERILE ALPHA MOTIF DOMAIN CONTAINING PROTEIN 10"/>
    <property type="match status" value="1"/>
</dbReference>
<dbReference type="Pfam" id="PF00536">
    <property type="entry name" value="SAM_1"/>
    <property type="match status" value="1"/>
</dbReference>
<feature type="non-terminal residue" evidence="3">
    <location>
        <position position="1"/>
    </location>
</feature>
<reference evidence="3 4" key="1">
    <citation type="submission" date="2020-10" db="EMBL/GenBank/DDBJ databases">
        <authorList>
            <person name="Klimov P.B."/>
            <person name="Dyachkov S.M."/>
            <person name="Chetverikov P.E."/>
        </authorList>
    </citation>
    <scope>NUCLEOTIDE SEQUENCE [LARGE SCALE GENOMIC DNA]</scope>
    <source>
        <strain evidence="3">BMOC 18-1129-001#AD2665</strain>
        <tissue evidence="3">Entire mites</tissue>
    </source>
</reference>
<sequence>MLPPSGPPSCSPVASVMPHSPSPFSSMQHAPYNGGVPSPNSMMGQMPPATPSMPVDEFRRPKHLTQWTNADVMKWLKRHCEEYYIRYSHMFLQHEITGRTLCRITEVMLQRIGIQHSEHREELCRTIVKLKLKSDIVEMRDLERRNAEIDLTTATETPQPTI</sequence>
<dbReference type="Proteomes" id="UP000825002">
    <property type="component" value="Unassembled WGS sequence"/>
</dbReference>
<feature type="region of interest" description="Disordered" evidence="1">
    <location>
        <begin position="1"/>
        <end position="51"/>
    </location>
</feature>
<dbReference type="PANTHER" id="PTHR20843:SF0">
    <property type="entry name" value="PROTEIN AVEUGLE"/>
    <property type="match status" value="1"/>
</dbReference>
<dbReference type="InterPro" id="IPR052268">
    <property type="entry name" value="SAM_domain-containing_protein"/>
</dbReference>
<dbReference type="InterPro" id="IPR013761">
    <property type="entry name" value="SAM/pointed_sf"/>
</dbReference>
<accession>A0ABQ7S869</accession>
<proteinExistence type="predicted"/>
<evidence type="ECO:0000259" key="2">
    <source>
        <dbReference type="PROSITE" id="PS50105"/>
    </source>
</evidence>
<evidence type="ECO:0000313" key="3">
    <source>
        <dbReference type="EMBL" id="KAG9509548.1"/>
    </source>
</evidence>
<gene>
    <name evidence="3" type="primary">ave</name>
    <name evidence="3" type="ORF">GZH46_01930</name>
</gene>
<keyword evidence="4" id="KW-1185">Reference proteome</keyword>
<organism evidence="3 4">
    <name type="scientific">Fragariocoptes setiger</name>
    <dbReference type="NCBI Taxonomy" id="1670756"/>
    <lineage>
        <taxon>Eukaryota</taxon>
        <taxon>Metazoa</taxon>
        <taxon>Ecdysozoa</taxon>
        <taxon>Arthropoda</taxon>
        <taxon>Chelicerata</taxon>
        <taxon>Arachnida</taxon>
        <taxon>Acari</taxon>
        <taxon>Acariformes</taxon>
        <taxon>Trombidiformes</taxon>
        <taxon>Prostigmata</taxon>
        <taxon>Eupodina</taxon>
        <taxon>Eriophyoidea</taxon>
        <taxon>Phytoptidae</taxon>
        <taxon>Fragariocoptes</taxon>
    </lineage>
</organism>
<dbReference type="EMBL" id="JAIFTH010000425">
    <property type="protein sequence ID" value="KAG9509548.1"/>
    <property type="molecule type" value="Genomic_DNA"/>
</dbReference>
<dbReference type="PROSITE" id="PS50105">
    <property type="entry name" value="SAM_DOMAIN"/>
    <property type="match status" value="1"/>
</dbReference>
<evidence type="ECO:0000313" key="4">
    <source>
        <dbReference type="Proteomes" id="UP000825002"/>
    </source>
</evidence>
<evidence type="ECO:0000256" key="1">
    <source>
        <dbReference type="SAM" id="MobiDB-lite"/>
    </source>
</evidence>
<protein>
    <submittedName>
        <fullName evidence="3">Protein aveugle</fullName>
    </submittedName>
</protein>
<dbReference type="InterPro" id="IPR001660">
    <property type="entry name" value="SAM"/>
</dbReference>
<dbReference type="SUPFAM" id="SSF47769">
    <property type="entry name" value="SAM/Pointed domain"/>
    <property type="match status" value="1"/>
</dbReference>
<dbReference type="SMART" id="SM00454">
    <property type="entry name" value="SAM"/>
    <property type="match status" value="1"/>
</dbReference>
<feature type="domain" description="SAM" evidence="2">
    <location>
        <begin position="67"/>
        <end position="133"/>
    </location>
</feature>